<dbReference type="Pfam" id="PF03547">
    <property type="entry name" value="Mem_trans"/>
    <property type="match status" value="1"/>
</dbReference>
<keyword evidence="7 8" id="KW-0472">Membrane</keyword>
<evidence type="ECO:0000256" key="8">
    <source>
        <dbReference type="SAM" id="Phobius"/>
    </source>
</evidence>
<keyword evidence="4" id="KW-1003">Cell membrane</keyword>
<dbReference type="PANTHER" id="PTHR36838:SF3">
    <property type="entry name" value="TRANSPORTER AUXIN EFFLUX CARRIER EC FAMILY"/>
    <property type="match status" value="1"/>
</dbReference>
<dbReference type="RefSeq" id="WP_116684301.1">
    <property type="nucleotide sequence ID" value="NZ_QURL01000007.1"/>
</dbReference>
<dbReference type="GO" id="GO:0005886">
    <property type="term" value="C:plasma membrane"/>
    <property type="evidence" value="ECO:0007669"/>
    <property type="project" value="UniProtKB-SubCell"/>
</dbReference>
<dbReference type="InterPro" id="IPR004776">
    <property type="entry name" value="Mem_transp_PIN-like"/>
</dbReference>
<evidence type="ECO:0000313" key="9">
    <source>
        <dbReference type="EMBL" id="RFC62360.1"/>
    </source>
</evidence>
<evidence type="ECO:0000256" key="7">
    <source>
        <dbReference type="ARBA" id="ARBA00023136"/>
    </source>
</evidence>
<dbReference type="Gene3D" id="1.20.1530.20">
    <property type="match status" value="1"/>
</dbReference>
<feature type="transmembrane region" description="Helical" evidence="8">
    <location>
        <begin position="199"/>
        <end position="218"/>
    </location>
</feature>
<dbReference type="Proteomes" id="UP000264310">
    <property type="component" value="Unassembled WGS sequence"/>
</dbReference>
<proteinExistence type="inferred from homology"/>
<feature type="transmembrane region" description="Helical" evidence="8">
    <location>
        <begin position="64"/>
        <end position="87"/>
    </location>
</feature>
<feature type="transmembrane region" description="Helical" evidence="8">
    <location>
        <begin position="32"/>
        <end position="52"/>
    </location>
</feature>
<evidence type="ECO:0000256" key="4">
    <source>
        <dbReference type="ARBA" id="ARBA00022475"/>
    </source>
</evidence>
<comment type="similarity">
    <text evidence="2">Belongs to the auxin efflux carrier (TC 2.A.69) family.</text>
</comment>
<gene>
    <name evidence="9" type="ORF">DYI37_16140</name>
</gene>
<reference evidence="9 10" key="1">
    <citation type="submission" date="2018-08" db="EMBL/GenBank/DDBJ databases">
        <title>Fulvimarina sp. 85, whole genome shotgun sequence.</title>
        <authorList>
            <person name="Tuo L."/>
        </authorList>
    </citation>
    <scope>NUCLEOTIDE SEQUENCE [LARGE SCALE GENOMIC DNA]</scope>
    <source>
        <strain evidence="9 10">85</strain>
    </source>
</reference>
<evidence type="ECO:0000256" key="6">
    <source>
        <dbReference type="ARBA" id="ARBA00022989"/>
    </source>
</evidence>
<evidence type="ECO:0000313" key="10">
    <source>
        <dbReference type="Proteomes" id="UP000264310"/>
    </source>
</evidence>
<evidence type="ECO:0000256" key="1">
    <source>
        <dbReference type="ARBA" id="ARBA00004651"/>
    </source>
</evidence>
<sequence>MLEILGLIAPFFGLIALGFAAGRIVGHPVSGLAWLNTFVVYLALPALFFQLLSKTPVENLGQVGFIAATTAGTFIVFALTVGIGLWATRGDLAASTIQGFAGAYGNIGYMGPGLALAAFGTGASVPVALIFCFDNTLHFTMAPLLMALAGGSGSSVLKVAASALKRIFTHPFIIATILGVAAAVFGVKPPEPAERFLTLLANAAAPCALFAMGVTLALRRLNRVPVELTWLLPIKLVLHPLIVWLLLGFVPGTDPVWVYTAMLMASLPAATNVFVIAQQYETWVERASATVFVSTALSVLTVAGLLYLITEGLLPARPFLQ</sequence>
<protein>
    <submittedName>
        <fullName evidence="9">AEC family transporter</fullName>
    </submittedName>
</protein>
<feature type="transmembrane region" description="Helical" evidence="8">
    <location>
        <begin position="107"/>
        <end position="133"/>
    </location>
</feature>
<evidence type="ECO:0000256" key="3">
    <source>
        <dbReference type="ARBA" id="ARBA00022448"/>
    </source>
</evidence>
<accession>A0A371WZE2</accession>
<feature type="transmembrane region" description="Helical" evidence="8">
    <location>
        <begin position="289"/>
        <end position="309"/>
    </location>
</feature>
<dbReference type="InterPro" id="IPR038770">
    <property type="entry name" value="Na+/solute_symporter_sf"/>
</dbReference>
<dbReference type="EMBL" id="QURL01000007">
    <property type="protein sequence ID" value="RFC62360.1"/>
    <property type="molecule type" value="Genomic_DNA"/>
</dbReference>
<dbReference type="AlphaFoldDB" id="A0A371WZE2"/>
<dbReference type="GO" id="GO:0055085">
    <property type="term" value="P:transmembrane transport"/>
    <property type="evidence" value="ECO:0007669"/>
    <property type="project" value="InterPro"/>
</dbReference>
<evidence type="ECO:0000256" key="2">
    <source>
        <dbReference type="ARBA" id="ARBA00010145"/>
    </source>
</evidence>
<keyword evidence="3" id="KW-0813">Transport</keyword>
<keyword evidence="5 8" id="KW-0812">Transmembrane</keyword>
<keyword evidence="6 8" id="KW-1133">Transmembrane helix</keyword>
<comment type="caution">
    <text evidence="9">The sequence shown here is derived from an EMBL/GenBank/DDBJ whole genome shotgun (WGS) entry which is preliminary data.</text>
</comment>
<feature type="transmembrane region" description="Helical" evidence="8">
    <location>
        <begin position="167"/>
        <end position="187"/>
    </location>
</feature>
<feature type="transmembrane region" description="Helical" evidence="8">
    <location>
        <begin position="256"/>
        <end position="277"/>
    </location>
</feature>
<keyword evidence="10" id="KW-1185">Reference proteome</keyword>
<dbReference type="PANTHER" id="PTHR36838">
    <property type="entry name" value="AUXIN EFFLUX CARRIER FAMILY PROTEIN"/>
    <property type="match status" value="1"/>
</dbReference>
<comment type="subcellular location">
    <subcellularLocation>
        <location evidence="1">Cell membrane</location>
        <topology evidence="1">Multi-pass membrane protein</topology>
    </subcellularLocation>
</comment>
<dbReference type="OrthoDB" id="9810457at2"/>
<evidence type="ECO:0000256" key="5">
    <source>
        <dbReference type="ARBA" id="ARBA00022692"/>
    </source>
</evidence>
<organism evidence="9 10">
    <name type="scientific">Fulvimarina endophytica</name>
    <dbReference type="NCBI Taxonomy" id="2293836"/>
    <lineage>
        <taxon>Bacteria</taxon>
        <taxon>Pseudomonadati</taxon>
        <taxon>Pseudomonadota</taxon>
        <taxon>Alphaproteobacteria</taxon>
        <taxon>Hyphomicrobiales</taxon>
        <taxon>Aurantimonadaceae</taxon>
        <taxon>Fulvimarina</taxon>
    </lineage>
</organism>
<feature type="transmembrane region" description="Helical" evidence="8">
    <location>
        <begin position="230"/>
        <end position="250"/>
    </location>
</feature>
<name>A0A371WZE2_9HYPH</name>